<organism evidence="2">
    <name type="scientific">Pararge aegeria</name>
    <name type="common">speckled wood butterfly</name>
    <dbReference type="NCBI Taxonomy" id="116150"/>
    <lineage>
        <taxon>Eukaryota</taxon>
        <taxon>Metazoa</taxon>
        <taxon>Ecdysozoa</taxon>
        <taxon>Arthropoda</taxon>
        <taxon>Hexapoda</taxon>
        <taxon>Insecta</taxon>
        <taxon>Pterygota</taxon>
        <taxon>Neoptera</taxon>
        <taxon>Endopterygota</taxon>
        <taxon>Lepidoptera</taxon>
        <taxon>Glossata</taxon>
        <taxon>Ditrysia</taxon>
        <taxon>Papilionoidea</taxon>
        <taxon>Nymphalidae</taxon>
        <taxon>Satyrinae</taxon>
        <taxon>Satyrini</taxon>
        <taxon>Parargina</taxon>
        <taxon>Pararge</taxon>
    </lineage>
</organism>
<feature type="non-terminal residue" evidence="2">
    <location>
        <position position="89"/>
    </location>
</feature>
<accession>S4NYW3</accession>
<protein>
    <submittedName>
        <fullName evidence="2">Uncharacterized protein</fullName>
    </submittedName>
</protein>
<feature type="region of interest" description="Disordered" evidence="1">
    <location>
        <begin position="1"/>
        <end position="26"/>
    </location>
</feature>
<feature type="compositionally biased region" description="Polar residues" evidence="1">
    <location>
        <begin position="1"/>
        <end position="10"/>
    </location>
</feature>
<evidence type="ECO:0000313" key="2">
    <source>
        <dbReference type="EMBL" id="JAA78860.1"/>
    </source>
</evidence>
<reference evidence="2" key="1">
    <citation type="journal article" date="2013" name="BMC Genomics">
        <title>Unscrambling butterfly oogenesis.</title>
        <authorList>
            <person name="Carter J.M."/>
            <person name="Baker S.C."/>
            <person name="Pink R."/>
            <person name="Carter D.R."/>
            <person name="Collins A."/>
            <person name="Tomlin J."/>
            <person name="Gibbs M."/>
            <person name="Breuker C.J."/>
        </authorList>
    </citation>
    <scope>NUCLEOTIDE SEQUENCE</scope>
    <source>
        <tissue evidence="2">Ovary</tissue>
    </source>
</reference>
<feature type="non-terminal residue" evidence="2">
    <location>
        <position position="1"/>
    </location>
</feature>
<evidence type="ECO:0000256" key="1">
    <source>
        <dbReference type="SAM" id="MobiDB-lite"/>
    </source>
</evidence>
<dbReference type="EMBL" id="GAIX01013700">
    <property type="protein sequence ID" value="JAA78860.1"/>
    <property type="molecule type" value="Transcribed_RNA"/>
</dbReference>
<proteinExistence type="predicted"/>
<dbReference type="AlphaFoldDB" id="S4NYW3"/>
<sequence>QCFSKKTPQTRPLRPERSPNDSQIGYTVTNSSQRLLTKRRSLILISSGRRVSSTVTWGVSTNNPYFKKPKFLSVQYFFSVLHAELYYRT</sequence>
<reference evidence="2" key="2">
    <citation type="submission" date="2013-05" db="EMBL/GenBank/DDBJ databases">
        <authorList>
            <person name="Carter J.-M."/>
            <person name="Baker S.C."/>
            <person name="Pink R."/>
            <person name="Carter D.R.F."/>
            <person name="Collins A."/>
            <person name="Tomlin J."/>
            <person name="Gibbs M."/>
            <person name="Breuker C.J."/>
        </authorList>
    </citation>
    <scope>NUCLEOTIDE SEQUENCE</scope>
    <source>
        <tissue evidence="2">Ovary</tissue>
    </source>
</reference>
<name>S4NYW3_9NEOP</name>